<dbReference type="STRING" id="1118202.SAMN05443429_1187"/>
<keyword evidence="1" id="KW-0812">Transmembrane</keyword>
<reference evidence="2 3" key="1">
    <citation type="submission" date="2016-11" db="EMBL/GenBank/DDBJ databases">
        <authorList>
            <person name="Jaros S."/>
            <person name="Januszkiewicz K."/>
            <person name="Wedrychowicz H."/>
        </authorList>
    </citation>
    <scope>NUCLEOTIDE SEQUENCE [LARGE SCALE GENOMIC DNA]</scope>
    <source>
        <strain evidence="2 3">DSM 25479</strain>
    </source>
</reference>
<dbReference type="RefSeq" id="WP_073181015.1">
    <property type="nucleotide sequence ID" value="NZ_FQYI01000018.1"/>
</dbReference>
<protein>
    <submittedName>
        <fullName evidence="2">Uncharacterized protein</fullName>
    </submittedName>
</protein>
<dbReference type="Proteomes" id="UP000184335">
    <property type="component" value="Unassembled WGS sequence"/>
</dbReference>
<dbReference type="EMBL" id="FQYI01000018">
    <property type="protein sequence ID" value="SHJ25488.1"/>
    <property type="molecule type" value="Genomic_DNA"/>
</dbReference>
<keyword evidence="3" id="KW-1185">Reference proteome</keyword>
<dbReference type="AlphaFoldDB" id="A0A1M6HTM7"/>
<feature type="transmembrane region" description="Helical" evidence="1">
    <location>
        <begin position="12"/>
        <end position="28"/>
    </location>
</feature>
<feature type="transmembrane region" description="Helical" evidence="1">
    <location>
        <begin position="40"/>
        <end position="59"/>
    </location>
</feature>
<keyword evidence="1" id="KW-1133">Transmembrane helix</keyword>
<organism evidence="2 3">
    <name type="scientific">Cruoricaptor ignavus</name>
    <dbReference type="NCBI Taxonomy" id="1118202"/>
    <lineage>
        <taxon>Bacteria</taxon>
        <taxon>Pseudomonadati</taxon>
        <taxon>Bacteroidota</taxon>
        <taxon>Flavobacteriia</taxon>
        <taxon>Flavobacteriales</taxon>
        <taxon>Weeksellaceae</taxon>
        <taxon>Cruoricaptor</taxon>
    </lineage>
</organism>
<evidence type="ECO:0000313" key="2">
    <source>
        <dbReference type="EMBL" id="SHJ25488.1"/>
    </source>
</evidence>
<sequence length="160" mass="18705">MNIYIENQRFSQYWLWLILIIIFSGMLYDGTQHFTNYPSTSAIIGLCMAFLIILFFIILKLRVVISEDGITYSFFPIIKEKHLSWDKINTIELIEYNPIREFGGWGFRYNPSKNIKAYNTGGNVGLLINKNLLIGLKKPTKFQLFLSENITIRNKIVIKK</sequence>
<evidence type="ECO:0000313" key="3">
    <source>
        <dbReference type="Proteomes" id="UP000184335"/>
    </source>
</evidence>
<gene>
    <name evidence="2" type="ORF">SAMN05443429_1187</name>
</gene>
<evidence type="ECO:0000256" key="1">
    <source>
        <dbReference type="SAM" id="Phobius"/>
    </source>
</evidence>
<dbReference type="OrthoDB" id="582675at2"/>
<proteinExistence type="predicted"/>
<keyword evidence="1" id="KW-0472">Membrane</keyword>
<accession>A0A1M6HTM7</accession>
<name>A0A1M6HTM7_9FLAO</name>